<dbReference type="InterPro" id="IPR035906">
    <property type="entry name" value="MetI-like_sf"/>
</dbReference>
<feature type="transmembrane region" description="Helical" evidence="7">
    <location>
        <begin position="157"/>
        <end position="182"/>
    </location>
</feature>
<feature type="transmembrane region" description="Helical" evidence="7">
    <location>
        <begin position="31"/>
        <end position="54"/>
    </location>
</feature>
<dbReference type="SUPFAM" id="SSF161098">
    <property type="entry name" value="MetI-like"/>
    <property type="match status" value="1"/>
</dbReference>
<evidence type="ECO:0000256" key="1">
    <source>
        <dbReference type="ARBA" id="ARBA00004651"/>
    </source>
</evidence>
<comment type="similarity">
    <text evidence="7">Belongs to the binding-protein-dependent transport system permease family.</text>
</comment>
<dbReference type="Proteomes" id="UP001589643">
    <property type="component" value="Unassembled WGS sequence"/>
</dbReference>
<keyword evidence="10" id="KW-1185">Reference proteome</keyword>
<evidence type="ECO:0000256" key="7">
    <source>
        <dbReference type="RuleBase" id="RU363032"/>
    </source>
</evidence>
<evidence type="ECO:0000259" key="8">
    <source>
        <dbReference type="PROSITE" id="PS50928"/>
    </source>
</evidence>
<feature type="transmembrane region" description="Helical" evidence="7">
    <location>
        <begin position="125"/>
        <end position="145"/>
    </location>
</feature>
<dbReference type="EMBL" id="JBHLHV010000001">
    <property type="protein sequence ID" value="MFB8892159.1"/>
    <property type="molecule type" value="Genomic_DNA"/>
</dbReference>
<dbReference type="InterPro" id="IPR000515">
    <property type="entry name" value="MetI-like"/>
</dbReference>
<feature type="domain" description="ABC transmembrane type-1" evidence="8">
    <location>
        <begin position="93"/>
        <end position="282"/>
    </location>
</feature>
<feature type="transmembrane region" description="Helical" evidence="7">
    <location>
        <begin position="203"/>
        <end position="226"/>
    </location>
</feature>
<evidence type="ECO:0000313" key="9">
    <source>
        <dbReference type="EMBL" id="MFB8892159.1"/>
    </source>
</evidence>
<evidence type="ECO:0000313" key="10">
    <source>
        <dbReference type="Proteomes" id="UP001589643"/>
    </source>
</evidence>
<keyword evidence="6 7" id="KW-0472">Membrane</keyword>
<evidence type="ECO:0000256" key="2">
    <source>
        <dbReference type="ARBA" id="ARBA00022448"/>
    </source>
</evidence>
<evidence type="ECO:0000256" key="5">
    <source>
        <dbReference type="ARBA" id="ARBA00022989"/>
    </source>
</evidence>
<protein>
    <submittedName>
        <fullName evidence="9">Carbohydrate ABC transporter permease</fullName>
    </submittedName>
</protein>
<dbReference type="CDD" id="cd06261">
    <property type="entry name" value="TM_PBP2"/>
    <property type="match status" value="1"/>
</dbReference>
<feature type="transmembrane region" description="Helical" evidence="7">
    <location>
        <begin position="92"/>
        <end position="118"/>
    </location>
</feature>
<dbReference type="RefSeq" id="WP_112616418.1">
    <property type="nucleotide sequence ID" value="NZ_JBHLHV010000001.1"/>
</dbReference>
<sequence length="297" mass="33720">MVTTYAITVPDDKRTKRYERRRRTQGRIRKSIVPTTMLWVLAVLMLFPLLWFLLSSFKPGSELFSYPLSFFPREWTLDGYAAALERIDFARYFLNTAIVATVTTVLTVALCAMTGYALAKYKNPWLSVLGLCILSMTMLPGEVILNPLFIVIRDLGLYNSLAGVIIPSIITPTGVFMFRQFFITIPDELMQAARIDGASEFGIFFRIMMPLARPIALTLAIMSFQWRWNDYIFPLIILGNPEQFTLQIALRALVGAENIEWTILLSASVLSMLPLIALYLVFQRYITSSNINAGLKD</sequence>
<comment type="caution">
    <text evidence="9">The sequence shown here is derived from an EMBL/GenBank/DDBJ whole genome shotgun (WGS) entry which is preliminary data.</text>
</comment>
<dbReference type="Pfam" id="PF00528">
    <property type="entry name" value="BPD_transp_1"/>
    <property type="match status" value="1"/>
</dbReference>
<dbReference type="Gene3D" id="1.10.3720.10">
    <property type="entry name" value="MetI-like"/>
    <property type="match status" value="1"/>
</dbReference>
<dbReference type="PROSITE" id="PS50928">
    <property type="entry name" value="ABC_TM1"/>
    <property type="match status" value="1"/>
</dbReference>
<accession>A0ABV5EQC8</accession>
<name>A0ABV5EQC8_9MICO</name>
<keyword evidence="4 7" id="KW-0812">Transmembrane</keyword>
<organism evidence="9 10">
    <name type="scientific">Microbacterium plantarum</name>
    <dbReference type="NCBI Taxonomy" id="1816425"/>
    <lineage>
        <taxon>Bacteria</taxon>
        <taxon>Bacillati</taxon>
        <taxon>Actinomycetota</taxon>
        <taxon>Actinomycetes</taxon>
        <taxon>Micrococcales</taxon>
        <taxon>Microbacteriaceae</taxon>
        <taxon>Microbacterium</taxon>
    </lineage>
</organism>
<proteinExistence type="inferred from homology"/>
<keyword evidence="2 7" id="KW-0813">Transport</keyword>
<gene>
    <name evidence="9" type="ORF">AB7P39_04785</name>
</gene>
<evidence type="ECO:0000256" key="4">
    <source>
        <dbReference type="ARBA" id="ARBA00022692"/>
    </source>
</evidence>
<keyword evidence="5 7" id="KW-1133">Transmembrane helix</keyword>
<comment type="subcellular location">
    <subcellularLocation>
        <location evidence="1 7">Cell membrane</location>
        <topology evidence="1 7">Multi-pass membrane protein</topology>
    </subcellularLocation>
</comment>
<evidence type="ECO:0000256" key="6">
    <source>
        <dbReference type="ARBA" id="ARBA00023136"/>
    </source>
</evidence>
<feature type="transmembrane region" description="Helical" evidence="7">
    <location>
        <begin position="261"/>
        <end position="282"/>
    </location>
</feature>
<evidence type="ECO:0000256" key="3">
    <source>
        <dbReference type="ARBA" id="ARBA00022475"/>
    </source>
</evidence>
<dbReference type="PANTHER" id="PTHR43744">
    <property type="entry name" value="ABC TRANSPORTER PERMEASE PROTEIN MG189-RELATED-RELATED"/>
    <property type="match status" value="1"/>
</dbReference>
<keyword evidence="3" id="KW-1003">Cell membrane</keyword>
<dbReference type="PANTHER" id="PTHR43744:SF8">
    <property type="entry name" value="SN-GLYCEROL-3-PHOSPHATE TRANSPORT SYSTEM PERMEASE PROTEIN UGPE"/>
    <property type="match status" value="1"/>
</dbReference>
<reference evidence="9 10" key="1">
    <citation type="submission" date="2024-08" db="EMBL/GenBank/DDBJ databases">
        <title>Heavy metals resistant antinobacteria isolated from wastewater.</title>
        <authorList>
            <person name="Roman Ponce B."/>
            <person name="Blanco Mercado M.A."/>
            <person name="Avila Aldana I.N."/>
            <person name="Morales Arrieta S."/>
        </authorList>
    </citation>
    <scope>NUCLEOTIDE SEQUENCE [LARGE SCALE GENOMIC DNA]</scope>
    <source>
        <strain evidence="10">sma-1</strain>
    </source>
</reference>